<organism evidence="2 3">
    <name type="scientific">Trichogramma brassicae</name>
    <dbReference type="NCBI Taxonomy" id="86971"/>
    <lineage>
        <taxon>Eukaryota</taxon>
        <taxon>Metazoa</taxon>
        <taxon>Ecdysozoa</taxon>
        <taxon>Arthropoda</taxon>
        <taxon>Hexapoda</taxon>
        <taxon>Insecta</taxon>
        <taxon>Pterygota</taxon>
        <taxon>Neoptera</taxon>
        <taxon>Endopterygota</taxon>
        <taxon>Hymenoptera</taxon>
        <taxon>Apocrita</taxon>
        <taxon>Proctotrupomorpha</taxon>
        <taxon>Chalcidoidea</taxon>
        <taxon>Trichogrammatidae</taxon>
        <taxon>Trichogramma</taxon>
    </lineage>
</organism>
<evidence type="ECO:0000313" key="2">
    <source>
        <dbReference type="EMBL" id="CAB0029890.1"/>
    </source>
</evidence>
<protein>
    <submittedName>
        <fullName evidence="2">Uncharacterized protein</fullName>
    </submittedName>
</protein>
<dbReference type="AlphaFoldDB" id="A0A6H5I106"/>
<evidence type="ECO:0000313" key="3">
    <source>
        <dbReference type="Proteomes" id="UP000479190"/>
    </source>
</evidence>
<keyword evidence="3" id="KW-1185">Reference proteome</keyword>
<feature type="region of interest" description="Disordered" evidence="1">
    <location>
        <begin position="1"/>
        <end position="48"/>
    </location>
</feature>
<proteinExistence type="predicted"/>
<evidence type="ECO:0000256" key="1">
    <source>
        <dbReference type="SAM" id="MobiDB-lite"/>
    </source>
</evidence>
<sequence>MSANSDREVPRGGANSVLQEHVPAAGNAPANERCRRRSRKRVSPPVLQPGMSPPVAVWPSFVRPAAAAPMRPPLVSPGTGPPDEFADHFLAGSMYVCKMDTHIYVIRVRKIYTHSRYCPTPRAMRGSLSPLSRLLCKISKKGTARQGPMDIARAKQTLAPALMPIRESLELITPFGPAKPDYRSFFVHRNLRNPLRKSTRIYLATGPVAQRMSTVSGLEASGP</sequence>
<reference evidence="2 3" key="1">
    <citation type="submission" date="2020-02" db="EMBL/GenBank/DDBJ databases">
        <authorList>
            <person name="Ferguson B K."/>
        </authorList>
    </citation>
    <scope>NUCLEOTIDE SEQUENCE [LARGE SCALE GENOMIC DNA]</scope>
</reference>
<gene>
    <name evidence="2" type="ORF">TBRA_LOCUS1914</name>
</gene>
<name>A0A6H5I106_9HYME</name>
<dbReference type="Proteomes" id="UP000479190">
    <property type="component" value="Unassembled WGS sequence"/>
</dbReference>
<accession>A0A6H5I106</accession>
<feature type="compositionally biased region" description="Basic and acidic residues" evidence="1">
    <location>
        <begin position="1"/>
        <end position="10"/>
    </location>
</feature>
<dbReference type="EMBL" id="CADCXV010000363">
    <property type="protein sequence ID" value="CAB0029890.1"/>
    <property type="molecule type" value="Genomic_DNA"/>
</dbReference>